<protein>
    <submittedName>
        <fullName evidence="2">Uncharacterized protein</fullName>
    </submittedName>
</protein>
<feature type="compositionally biased region" description="Basic and acidic residues" evidence="1">
    <location>
        <begin position="87"/>
        <end position="96"/>
    </location>
</feature>
<dbReference type="AlphaFoldDB" id="A0A7Y6BRU8"/>
<organism evidence="2 3">
    <name type="scientific">Paenibacillus xylanilyticus</name>
    <dbReference type="NCBI Taxonomy" id="248903"/>
    <lineage>
        <taxon>Bacteria</taxon>
        <taxon>Bacillati</taxon>
        <taxon>Bacillota</taxon>
        <taxon>Bacilli</taxon>
        <taxon>Bacillales</taxon>
        <taxon>Paenibacillaceae</taxon>
        <taxon>Paenibacillus</taxon>
    </lineage>
</organism>
<dbReference type="EMBL" id="JABMCB010000074">
    <property type="protein sequence ID" value="NUU73800.1"/>
    <property type="molecule type" value="Genomic_DNA"/>
</dbReference>
<proteinExistence type="predicted"/>
<dbReference type="Proteomes" id="UP000526125">
    <property type="component" value="Unassembled WGS sequence"/>
</dbReference>
<feature type="compositionally biased region" description="Basic and acidic residues" evidence="1">
    <location>
        <begin position="59"/>
        <end position="77"/>
    </location>
</feature>
<gene>
    <name evidence="2" type="ORF">HP552_00595</name>
</gene>
<sequence length="96" mass="10613">MAKAAAKTQKYPVLEVFRDKETKRKYPVGSVYETDDQDRADYLREFGYLGNPETDEPDPAVKADTEKSPGDPAKSDADEPDPAATETKTDGKADKE</sequence>
<evidence type="ECO:0000313" key="3">
    <source>
        <dbReference type="Proteomes" id="UP000526125"/>
    </source>
</evidence>
<name>A0A7Y6BRU8_9BACL</name>
<evidence type="ECO:0000256" key="1">
    <source>
        <dbReference type="SAM" id="MobiDB-lite"/>
    </source>
</evidence>
<accession>A0A7Y6BRU8</accession>
<dbReference type="RefSeq" id="WP_175393848.1">
    <property type="nucleotide sequence ID" value="NZ_JABMCB010000074.1"/>
</dbReference>
<feature type="region of interest" description="Disordered" evidence="1">
    <location>
        <begin position="47"/>
        <end position="96"/>
    </location>
</feature>
<keyword evidence="3" id="KW-1185">Reference proteome</keyword>
<reference evidence="2 3" key="1">
    <citation type="submission" date="2020-05" db="EMBL/GenBank/DDBJ databases">
        <title>Genome Sequencing of Type Strains.</title>
        <authorList>
            <person name="Lemaire J.F."/>
            <person name="Inderbitzin P."/>
            <person name="Gregorio O.A."/>
            <person name="Collins S.B."/>
            <person name="Wespe N."/>
            <person name="Knight-Connoni V."/>
        </authorList>
    </citation>
    <scope>NUCLEOTIDE SEQUENCE [LARGE SCALE GENOMIC DNA]</scope>
    <source>
        <strain evidence="2 3">LMG 21957</strain>
    </source>
</reference>
<evidence type="ECO:0000313" key="2">
    <source>
        <dbReference type="EMBL" id="NUU73800.1"/>
    </source>
</evidence>
<comment type="caution">
    <text evidence="2">The sequence shown here is derived from an EMBL/GenBank/DDBJ whole genome shotgun (WGS) entry which is preliminary data.</text>
</comment>